<feature type="transmembrane region" description="Helical" evidence="2">
    <location>
        <begin position="20"/>
        <end position="47"/>
    </location>
</feature>
<accession>A0ABW4C8Y3</accession>
<comment type="caution">
    <text evidence="3">The sequence shown here is derived from an EMBL/GenBank/DDBJ whole genome shotgun (WGS) entry which is preliminary data.</text>
</comment>
<feature type="transmembrane region" description="Helical" evidence="2">
    <location>
        <begin position="254"/>
        <end position="281"/>
    </location>
</feature>
<evidence type="ECO:0000256" key="1">
    <source>
        <dbReference type="SAM" id="MobiDB-lite"/>
    </source>
</evidence>
<keyword evidence="2" id="KW-0812">Transmembrane</keyword>
<feature type="transmembrane region" description="Helical" evidence="2">
    <location>
        <begin position="159"/>
        <end position="185"/>
    </location>
</feature>
<gene>
    <name evidence="3" type="ORF">ACFQ4Y_05385</name>
</gene>
<evidence type="ECO:0000313" key="3">
    <source>
        <dbReference type="EMBL" id="MFD1426368.1"/>
    </source>
</evidence>
<evidence type="ECO:0008006" key="5">
    <source>
        <dbReference type="Google" id="ProtNLM"/>
    </source>
</evidence>
<evidence type="ECO:0000313" key="4">
    <source>
        <dbReference type="Proteomes" id="UP001597282"/>
    </source>
</evidence>
<dbReference type="EMBL" id="JBHTNU010000004">
    <property type="protein sequence ID" value="MFD1426368.1"/>
    <property type="molecule type" value="Genomic_DNA"/>
</dbReference>
<keyword evidence="2" id="KW-0472">Membrane</keyword>
<protein>
    <recommendedName>
        <fullName evidence="5">Glycerophosphoryl diester phosphodiesterase membrane domain-containing protein</fullName>
    </recommendedName>
</protein>
<organism evidence="3 4">
    <name type="scientific">Kroppenstedtia sanguinis</name>
    <dbReference type="NCBI Taxonomy" id="1380684"/>
    <lineage>
        <taxon>Bacteria</taxon>
        <taxon>Bacillati</taxon>
        <taxon>Bacillota</taxon>
        <taxon>Bacilli</taxon>
        <taxon>Bacillales</taxon>
        <taxon>Thermoactinomycetaceae</taxon>
        <taxon>Kroppenstedtia</taxon>
    </lineage>
</organism>
<feature type="transmembrane region" description="Helical" evidence="2">
    <location>
        <begin position="67"/>
        <end position="89"/>
    </location>
</feature>
<dbReference type="RefSeq" id="WP_380163401.1">
    <property type="nucleotide sequence ID" value="NZ_JBHTNU010000004.1"/>
</dbReference>
<keyword evidence="2" id="KW-1133">Transmembrane helix</keyword>
<feature type="transmembrane region" description="Helical" evidence="2">
    <location>
        <begin position="216"/>
        <end position="242"/>
    </location>
</feature>
<feature type="transmembrane region" description="Helical" evidence="2">
    <location>
        <begin position="126"/>
        <end position="147"/>
    </location>
</feature>
<reference evidence="4" key="1">
    <citation type="journal article" date="2019" name="Int. J. Syst. Evol. Microbiol.">
        <title>The Global Catalogue of Microorganisms (GCM) 10K type strain sequencing project: providing services to taxonomists for standard genome sequencing and annotation.</title>
        <authorList>
            <consortium name="The Broad Institute Genomics Platform"/>
            <consortium name="The Broad Institute Genome Sequencing Center for Infectious Disease"/>
            <person name="Wu L."/>
            <person name="Ma J."/>
        </authorList>
    </citation>
    <scope>NUCLEOTIDE SEQUENCE [LARGE SCALE GENOMIC DNA]</scope>
    <source>
        <strain evidence="4">S1</strain>
    </source>
</reference>
<keyword evidence="4" id="KW-1185">Reference proteome</keyword>
<evidence type="ECO:0000256" key="2">
    <source>
        <dbReference type="SAM" id="Phobius"/>
    </source>
</evidence>
<sequence>MGTFFGLLRKHGFKMWGIHLLGLLIMFAAGMVVQFVFYIIGMLVFLGMGIGMSTVSADSLDQAMDSATVGFILLGALFMLLIYLAVLLIQSFHSAGSIGLATEVVLDDSSSLNSYFRSATRYLWKMFLLTILIAVISLPILIPWGIADAGMAMFQDSNHLLFILCTILWFLLLAVMMFFGSLLLYAPYIMIAENIGPWQSIRHSIRAARKSYGKTLVTLLLLIAAVIPFIIVYSVIAGASFIPLILDPDNAGVGVFLGIILLFLVIIPTAPFMQVIIHLILSLRYKQHMRQWVVPEDLEPAPVGPYNHSQEDTNPEPYSNQEPLSHPMQGPDPFLPPEENLQQDSDSDDSRESTDPNQPKDPNPR</sequence>
<proteinExistence type="predicted"/>
<dbReference type="Proteomes" id="UP001597282">
    <property type="component" value="Unassembled WGS sequence"/>
</dbReference>
<name>A0ABW4C8Y3_9BACL</name>
<feature type="region of interest" description="Disordered" evidence="1">
    <location>
        <begin position="303"/>
        <end position="365"/>
    </location>
</feature>